<organism evidence="3 4">
    <name type="scientific">Stylophora pistillata</name>
    <name type="common">Smooth cauliflower coral</name>
    <dbReference type="NCBI Taxonomy" id="50429"/>
    <lineage>
        <taxon>Eukaryota</taxon>
        <taxon>Metazoa</taxon>
        <taxon>Cnidaria</taxon>
        <taxon>Anthozoa</taxon>
        <taxon>Hexacorallia</taxon>
        <taxon>Scleractinia</taxon>
        <taxon>Astrocoeniina</taxon>
        <taxon>Pocilloporidae</taxon>
        <taxon>Stylophora</taxon>
    </lineage>
</organism>
<sequence length="243" mass="25822">MKPLRPLFALGALFACLSSTIVFRPSAATLSKPQRAQALWLLGRKQRVKRDLGSTQTPSSTTNTYNSTATPATIERTTNLNHSNQNASDITSKQTKPGEGNIGTSLGGSHKKGNDCQESTSSPNSTDSGCPKSNDSGTSSNGVPDSGTVHNKDENRKSGNIPSVVKQHSTWIALLASILLCGFILFLVHIIGKRRRRKLAVAPEDFKSGSTCSCSDGIKSTELMNTRIESHCHPGVTPSGATD</sequence>
<evidence type="ECO:0000313" key="4">
    <source>
        <dbReference type="Proteomes" id="UP000225706"/>
    </source>
</evidence>
<dbReference type="EMBL" id="LSMT01000048">
    <property type="protein sequence ID" value="PFX30576.1"/>
    <property type="molecule type" value="Genomic_DNA"/>
</dbReference>
<proteinExistence type="predicted"/>
<dbReference type="AlphaFoldDB" id="A0A2B4SMJ1"/>
<feature type="transmembrane region" description="Helical" evidence="2">
    <location>
        <begin position="171"/>
        <end position="191"/>
    </location>
</feature>
<evidence type="ECO:0000256" key="2">
    <source>
        <dbReference type="SAM" id="Phobius"/>
    </source>
</evidence>
<feature type="region of interest" description="Disordered" evidence="1">
    <location>
        <begin position="48"/>
        <end position="161"/>
    </location>
</feature>
<accession>A0A2B4SMJ1</accession>
<dbReference type="Proteomes" id="UP000225706">
    <property type="component" value="Unassembled WGS sequence"/>
</dbReference>
<feature type="compositionally biased region" description="Polar residues" evidence="1">
    <location>
        <begin position="75"/>
        <end position="95"/>
    </location>
</feature>
<keyword evidence="2" id="KW-0472">Membrane</keyword>
<evidence type="ECO:0000256" key="1">
    <source>
        <dbReference type="SAM" id="MobiDB-lite"/>
    </source>
</evidence>
<keyword evidence="2" id="KW-0812">Transmembrane</keyword>
<keyword evidence="2" id="KW-1133">Transmembrane helix</keyword>
<feature type="compositionally biased region" description="Low complexity" evidence="1">
    <location>
        <begin position="54"/>
        <end position="73"/>
    </location>
</feature>
<protein>
    <submittedName>
        <fullName evidence="3">Uncharacterized protein</fullName>
    </submittedName>
</protein>
<keyword evidence="4" id="KW-1185">Reference proteome</keyword>
<evidence type="ECO:0000313" key="3">
    <source>
        <dbReference type="EMBL" id="PFX30576.1"/>
    </source>
</evidence>
<name>A0A2B4SMJ1_STYPI</name>
<dbReference type="PROSITE" id="PS51257">
    <property type="entry name" value="PROKAR_LIPOPROTEIN"/>
    <property type="match status" value="1"/>
</dbReference>
<feature type="compositionally biased region" description="Polar residues" evidence="1">
    <location>
        <begin position="116"/>
        <end position="143"/>
    </location>
</feature>
<reference evidence="4" key="1">
    <citation type="journal article" date="2017" name="bioRxiv">
        <title>Comparative analysis of the genomes of Stylophora pistillata and Acropora digitifera provides evidence for extensive differences between species of corals.</title>
        <authorList>
            <person name="Voolstra C.R."/>
            <person name="Li Y."/>
            <person name="Liew Y.J."/>
            <person name="Baumgarten S."/>
            <person name="Zoccola D."/>
            <person name="Flot J.-F."/>
            <person name="Tambutte S."/>
            <person name="Allemand D."/>
            <person name="Aranda M."/>
        </authorList>
    </citation>
    <scope>NUCLEOTIDE SEQUENCE [LARGE SCALE GENOMIC DNA]</scope>
</reference>
<comment type="caution">
    <text evidence="3">The sequence shown here is derived from an EMBL/GenBank/DDBJ whole genome shotgun (WGS) entry which is preliminary data.</text>
</comment>
<gene>
    <name evidence="3" type="ORF">AWC38_SpisGene4627</name>
</gene>